<dbReference type="RefSeq" id="WP_020817023.1">
    <property type="nucleotide sequence ID" value="NZ_ATAY01000094.1"/>
</dbReference>
<protein>
    <submittedName>
        <fullName evidence="1">Uncharacterized protein</fullName>
    </submittedName>
</protein>
<evidence type="ECO:0000313" key="2">
    <source>
        <dbReference type="Proteomes" id="UP000016860"/>
    </source>
</evidence>
<dbReference type="EMBL" id="ATAY01000094">
    <property type="protein sequence ID" value="EPR08083.1"/>
    <property type="molecule type" value="Genomic_DNA"/>
</dbReference>
<dbReference type="Proteomes" id="UP000016860">
    <property type="component" value="Unassembled WGS sequence"/>
</dbReference>
<dbReference type="STRING" id="1330534.L323_18255"/>
<dbReference type="AlphaFoldDB" id="U4QX06"/>
<accession>U4QX06</accession>
<evidence type="ECO:0000313" key="1">
    <source>
        <dbReference type="EMBL" id="EPR08083.1"/>
    </source>
</evidence>
<name>U4QX06_9FIRM</name>
<reference evidence="1 2" key="1">
    <citation type="journal article" date="2013" name="Genome Announc.">
        <title>Draft Genome Sequence of the Cellulolytic Bacterium Clostridium papyrosolvens C7 (ATCC 700395).</title>
        <authorList>
            <person name="Zepeda V."/>
            <person name="Dassa B."/>
            <person name="Borovok I."/>
            <person name="Lamed R."/>
            <person name="Bayer E.A."/>
            <person name="Cate J.H."/>
        </authorList>
    </citation>
    <scope>NUCLEOTIDE SEQUENCE [LARGE SCALE GENOMIC DNA]</scope>
    <source>
        <strain evidence="1 2">C7</strain>
    </source>
</reference>
<organism evidence="1 2">
    <name type="scientific">Ruminiclostridium papyrosolvens C7</name>
    <dbReference type="NCBI Taxonomy" id="1330534"/>
    <lineage>
        <taxon>Bacteria</taxon>
        <taxon>Bacillati</taxon>
        <taxon>Bacillota</taxon>
        <taxon>Clostridia</taxon>
        <taxon>Eubacteriales</taxon>
        <taxon>Oscillospiraceae</taxon>
        <taxon>Ruminiclostridium</taxon>
    </lineage>
</organism>
<proteinExistence type="predicted"/>
<comment type="caution">
    <text evidence="1">The sequence shown here is derived from an EMBL/GenBank/DDBJ whole genome shotgun (WGS) entry which is preliminary data.</text>
</comment>
<gene>
    <name evidence="1" type="ORF">L323_18255</name>
</gene>
<sequence>MLNTNSQNFANNSWENAFYQITHNGVFIPSSTLIRRWFRDICYIGPRNKTNIYLADVYGLIVMLGFRDELNNQLDKHNSFHSRTEDLAYMLTLSPKLVRKTEDKLIELGLIEIKRLRGKKNIYRINAEELNKMFEELGYYYPID</sequence>